<comment type="caution">
    <text evidence="3">The sequence shown here is derived from an EMBL/GenBank/DDBJ whole genome shotgun (WGS) entry which is preliminary data.</text>
</comment>
<organism evidence="3 4">
    <name type="scientific">Anaerococcus tetradius ATCC 35098</name>
    <dbReference type="NCBI Taxonomy" id="525255"/>
    <lineage>
        <taxon>Bacteria</taxon>
        <taxon>Bacillati</taxon>
        <taxon>Bacillota</taxon>
        <taxon>Tissierellia</taxon>
        <taxon>Tissierellales</taxon>
        <taxon>Peptoniphilaceae</taxon>
        <taxon>Anaerococcus</taxon>
    </lineage>
</organism>
<dbReference type="Gene3D" id="3.30.420.10">
    <property type="entry name" value="Ribonuclease H-like superfamily/Ribonuclease H"/>
    <property type="match status" value="1"/>
</dbReference>
<dbReference type="GO" id="GO:0003676">
    <property type="term" value="F:nucleic acid binding"/>
    <property type="evidence" value="ECO:0007669"/>
    <property type="project" value="InterPro"/>
</dbReference>
<evidence type="ECO:0000256" key="1">
    <source>
        <dbReference type="ARBA" id="ARBA00009277"/>
    </source>
</evidence>
<protein>
    <recommendedName>
        <fullName evidence="2">Integrase catalytic domain-containing protein</fullName>
    </recommendedName>
</protein>
<dbReference type="InterPro" id="IPR012337">
    <property type="entry name" value="RNaseH-like_sf"/>
</dbReference>
<dbReference type="InterPro" id="IPR054353">
    <property type="entry name" value="IstA-like_C"/>
</dbReference>
<dbReference type="HOGENOM" id="CLU_020626_1_3_9"/>
<gene>
    <name evidence="3" type="ORF">HMPREF0077_1497</name>
</gene>
<evidence type="ECO:0000313" key="4">
    <source>
        <dbReference type="Proteomes" id="UP000003744"/>
    </source>
</evidence>
<proteinExistence type="inferred from homology"/>
<dbReference type="SUPFAM" id="SSF53098">
    <property type="entry name" value="Ribonuclease H-like"/>
    <property type="match status" value="1"/>
</dbReference>
<dbReference type="EMBL" id="ACGC01000080">
    <property type="protein sequence ID" value="EEI82416.1"/>
    <property type="molecule type" value="Genomic_DNA"/>
</dbReference>
<dbReference type="PANTHER" id="PTHR35004:SF7">
    <property type="entry name" value="INTEGRASE PROTEIN"/>
    <property type="match status" value="1"/>
</dbReference>
<dbReference type="InterPro" id="IPR036397">
    <property type="entry name" value="RNaseH_sf"/>
</dbReference>
<dbReference type="AlphaFoldDB" id="C2CJ37"/>
<accession>C2CJ37</accession>
<feature type="non-terminal residue" evidence="3">
    <location>
        <position position="1"/>
    </location>
</feature>
<sequence>RYSIYYASLDKRQSTIFAFLNNAFEKLGGVPRVILTDNLKTVMDRPRSEYYKGSINSKFYQFAKDYGFKVQPCIAKRPRTKGKVESQMKILDELDAYQGKLSYKDLIDKVEMINLRKNMTIHQGTSKTPISLLEKDKGSLKPLPSKEIRSQYQNHQSIVKVNESSMISYKSNQYSLPTEYIGKTVILQVEDNYLYLYDTTKLIVKHRITDKKLNYLNEHYQEITRKTMPYKDEIDIKEFSKENLKKIGGLFDS</sequence>
<dbReference type="RefSeq" id="WP_004837870.1">
    <property type="nucleotide sequence ID" value="NZ_GG666315.1"/>
</dbReference>
<dbReference type="Pfam" id="PF22483">
    <property type="entry name" value="Mu-transpos_C_2"/>
    <property type="match status" value="1"/>
</dbReference>
<evidence type="ECO:0000259" key="2">
    <source>
        <dbReference type="PROSITE" id="PS50994"/>
    </source>
</evidence>
<evidence type="ECO:0000313" key="3">
    <source>
        <dbReference type="EMBL" id="EEI82416.1"/>
    </source>
</evidence>
<name>C2CJ37_9FIRM</name>
<dbReference type="InterPro" id="IPR001584">
    <property type="entry name" value="Integrase_cat-core"/>
</dbReference>
<dbReference type="PROSITE" id="PS50994">
    <property type="entry name" value="INTEGRASE"/>
    <property type="match status" value="1"/>
</dbReference>
<dbReference type="eggNOG" id="COG4584">
    <property type="taxonomic scope" value="Bacteria"/>
</dbReference>
<dbReference type="PANTHER" id="PTHR35004">
    <property type="entry name" value="TRANSPOSASE RV3428C-RELATED"/>
    <property type="match status" value="1"/>
</dbReference>
<feature type="domain" description="Integrase catalytic" evidence="2">
    <location>
        <begin position="1"/>
        <end position="137"/>
    </location>
</feature>
<reference evidence="3 4" key="1">
    <citation type="submission" date="2009-01" db="EMBL/GenBank/DDBJ databases">
        <authorList>
            <person name="Qin X."/>
            <person name="Bachman B."/>
            <person name="Battles P."/>
            <person name="Bell A."/>
            <person name="Bess C."/>
            <person name="Bickham C."/>
            <person name="Chaboub L."/>
            <person name="Chen D."/>
            <person name="Coyle M."/>
            <person name="Deiros D.R."/>
            <person name="Dinh H."/>
            <person name="Forbes L."/>
            <person name="Fowler G."/>
            <person name="Francisco L."/>
            <person name="Fu Q."/>
            <person name="Gubbala S."/>
            <person name="Hale W."/>
            <person name="Han Y."/>
            <person name="Hemphill L."/>
            <person name="Highlander S.K."/>
            <person name="Hirani K."/>
            <person name="Hogues M."/>
            <person name="Jackson L."/>
            <person name="Jakkamsetti A."/>
            <person name="Javaid M."/>
            <person name="Jiang H."/>
            <person name="Korchina V."/>
            <person name="Kovar C."/>
            <person name="Lara F."/>
            <person name="Lee S."/>
            <person name="Mata R."/>
            <person name="Mathew T."/>
            <person name="Moen C."/>
            <person name="Morales K."/>
            <person name="Munidasa M."/>
            <person name="Nazareth L."/>
            <person name="Ngo R."/>
            <person name="Nguyen L."/>
            <person name="Okwuonu G."/>
            <person name="Ongeri F."/>
            <person name="Patil S."/>
            <person name="Petrosino J."/>
            <person name="Pham C."/>
            <person name="Pham P."/>
            <person name="Pu L.-L."/>
            <person name="Puazo M."/>
            <person name="Raj R."/>
            <person name="Reid J."/>
            <person name="Rouhana J."/>
            <person name="Saada N."/>
            <person name="Shang Y."/>
            <person name="Simmons D."/>
            <person name="Thornton R."/>
            <person name="Warren J."/>
            <person name="Weissenberger G."/>
            <person name="Zhang J."/>
            <person name="Zhang L."/>
            <person name="Zhou C."/>
            <person name="Zhu D."/>
            <person name="Muzny D."/>
            <person name="Worley K."/>
            <person name="Gibbs R."/>
        </authorList>
    </citation>
    <scope>NUCLEOTIDE SEQUENCE [LARGE SCALE GENOMIC DNA]</scope>
    <source>
        <strain evidence="3 4">ATCC 35098</strain>
    </source>
</reference>
<dbReference type="GO" id="GO:0015074">
    <property type="term" value="P:DNA integration"/>
    <property type="evidence" value="ECO:0007669"/>
    <property type="project" value="InterPro"/>
</dbReference>
<comment type="similarity">
    <text evidence="1">Belongs to the transposase IS21/IS408/IS1162 family.</text>
</comment>
<dbReference type="Proteomes" id="UP000003744">
    <property type="component" value="Unassembled WGS sequence"/>
</dbReference>